<proteinExistence type="predicted"/>
<sequence>MVIVHKIACQTTDPV</sequence>
<organism evidence="1">
    <name type="scientific">Rhizophora mucronata</name>
    <name type="common">Asiatic mangrove</name>
    <dbReference type="NCBI Taxonomy" id="61149"/>
    <lineage>
        <taxon>Eukaryota</taxon>
        <taxon>Viridiplantae</taxon>
        <taxon>Streptophyta</taxon>
        <taxon>Embryophyta</taxon>
        <taxon>Tracheophyta</taxon>
        <taxon>Spermatophyta</taxon>
        <taxon>Magnoliopsida</taxon>
        <taxon>eudicotyledons</taxon>
        <taxon>Gunneridae</taxon>
        <taxon>Pentapetalae</taxon>
        <taxon>rosids</taxon>
        <taxon>fabids</taxon>
        <taxon>Malpighiales</taxon>
        <taxon>Rhizophoraceae</taxon>
        <taxon>Rhizophora</taxon>
    </lineage>
</organism>
<accession>A0A2P2QMM5</accession>
<name>A0A2P2QMM5_RHIMU</name>
<reference evidence="1" key="1">
    <citation type="submission" date="2018-02" db="EMBL/GenBank/DDBJ databases">
        <title>Rhizophora mucronata_Transcriptome.</title>
        <authorList>
            <person name="Meera S.P."/>
            <person name="Sreeshan A."/>
            <person name="Augustine A."/>
        </authorList>
    </citation>
    <scope>NUCLEOTIDE SEQUENCE</scope>
    <source>
        <tissue evidence="1">Leaf</tissue>
    </source>
</reference>
<evidence type="ECO:0000313" key="1">
    <source>
        <dbReference type="EMBL" id="MBX68243.1"/>
    </source>
</evidence>
<dbReference type="EMBL" id="GGEC01087759">
    <property type="protein sequence ID" value="MBX68243.1"/>
    <property type="molecule type" value="Transcribed_RNA"/>
</dbReference>
<protein>
    <submittedName>
        <fullName evidence="1">Uncharacterized protein</fullName>
    </submittedName>
</protein>